<keyword evidence="2" id="KW-1185">Reference proteome</keyword>
<comment type="caution">
    <text evidence="1">The sequence shown here is derived from an EMBL/GenBank/DDBJ whole genome shotgun (WGS) entry which is preliminary data.</text>
</comment>
<dbReference type="Proteomes" id="UP001489509">
    <property type="component" value="Unassembled WGS sequence"/>
</dbReference>
<name>A0ABV1DY73_9FIRM</name>
<evidence type="ECO:0000313" key="2">
    <source>
        <dbReference type="Proteomes" id="UP001489509"/>
    </source>
</evidence>
<accession>A0ABV1DY73</accession>
<dbReference type="EMBL" id="JBBMFD010000004">
    <property type="protein sequence ID" value="MEQ2440004.1"/>
    <property type="molecule type" value="Genomic_DNA"/>
</dbReference>
<gene>
    <name evidence="1" type="ORF">WMO26_04100</name>
</gene>
<evidence type="ECO:0000313" key="1">
    <source>
        <dbReference type="EMBL" id="MEQ2440004.1"/>
    </source>
</evidence>
<dbReference type="RefSeq" id="WP_349218332.1">
    <property type="nucleotide sequence ID" value="NZ_JBBMFD010000004.1"/>
</dbReference>
<proteinExistence type="predicted"/>
<sequence>MTGSDPDRARTLEALLEPVATVRKYKREGDKSRRLALSQKALTMPGLPL</sequence>
<protein>
    <submittedName>
        <fullName evidence="1">Uncharacterized protein</fullName>
    </submittedName>
</protein>
<reference evidence="1 2" key="1">
    <citation type="submission" date="2024-03" db="EMBL/GenBank/DDBJ databases">
        <title>Human intestinal bacterial collection.</title>
        <authorList>
            <person name="Pauvert C."/>
            <person name="Hitch T.C.A."/>
            <person name="Clavel T."/>
        </authorList>
    </citation>
    <scope>NUCLEOTIDE SEQUENCE [LARGE SCALE GENOMIC DNA]</scope>
    <source>
        <strain evidence="1 2">CLA-JM-H44</strain>
    </source>
</reference>
<organism evidence="1 2">
    <name type="scientific">Solibaculum intestinale</name>
    <dbReference type="NCBI Taxonomy" id="3133165"/>
    <lineage>
        <taxon>Bacteria</taxon>
        <taxon>Bacillati</taxon>
        <taxon>Bacillota</taxon>
        <taxon>Clostridia</taxon>
        <taxon>Eubacteriales</taxon>
        <taxon>Oscillospiraceae</taxon>
        <taxon>Solibaculum</taxon>
    </lineage>
</organism>